<evidence type="ECO:0000313" key="3">
    <source>
        <dbReference type="Proteomes" id="UP001597168"/>
    </source>
</evidence>
<evidence type="ECO:0000313" key="2">
    <source>
        <dbReference type="EMBL" id="MFD1152529.1"/>
    </source>
</evidence>
<accession>A0ABW3R634</accession>
<keyword evidence="3" id="KW-1185">Reference proteome</keyword>
<organism evidence="2 3">
    <name type="scientific">Saccharothrix hoggarensis</name>
    <dbReference type="NCBI Taxonomy" id="913853"/>
    <lineage>
        <taxon>Bacteria</taxon>
        <taxon>Bacillati</taxon>
        <taxon>Actinomycetota</taxon>
        <taxon>Actinomycetes</taxon>
        <taxon>Pseudonocardiales</taxon>
        <taxon>Pseudonocardiaceae</taxon>
        <taxon>Saccharothrix</taxon>
    </lineage>
</organism>
<evidence type="ECO:0008006" key="4">
    <source>
        <dbReference type="Google" id="ProtNLM"/>
    </source>
</evidence>
<comment type="caution">
    <text evidence="2">The sequence shown here is derived from an EMBL/GenBank/DDBJ whole genome shotgun (WGS) entry which is preliminary data.</text>
</comment>
<gene>
    <name evidence="2" type="ORF">ACFQ3T_35780</name>
</gene>
<feature type="region of interest" description="Disordered" evidence="1">
    <location>
        <begin position="38"/>
        <end position="58"/>
    </location>
</feature>
<evidence type="ECO:0000256" key="1">
    <source>
        <dbReference type="SAM" id="MobiDB-lite"/>
    </source>
</evidence>
<dbReference type="RefSeq" id="WP_380730455.1">
    <property type="nucleotide sequence ID" value="NZ_JBHTLK010000421.1"/>
</dbReference>
<dbReference type="EMBL" id="JBHTLK010000421">
    <property type="protein sequence ID" value="MFD1152529.1"/>
    <property type="molecule type" value="Genomic_DNA"/>
</dbReference>
<sequence>MSGVLVGVVVLLVASAAVGLVVGGAVALRRRSWPETPAFARPRPVTSPGGPEPDPNAGFFTDRGPLFRKRHFFVGTGCPPVLVTDFSSLDVSRREQPVRIARHGIRAWWWFEDEFYREAAGLRADDVLAWVRERERRRRAGQERARFLSAAEESLRKRENG</sequence>
<dbReference type="Proteomes" id="UP001597168">
    <property type="component" value="Unassembled WGS sequence"/>
</dbReference>
<reference evidence="3" key="1">
    <citation type="journal article" date="2019" name="Int. J. Syst. Evol. Microbiol.">
        <title>The Global Catalogue of Microorganisms (GCM) 10K type strain sequencing project: providing services to taxonomists for standard genome sequencing and annotation.</title>
        <authorList>
            <consortium name="The Broad Institute Genomics Platform"/>
            <consortium name="The Broad Institute Genome Sequencing Center for Infectious Disease"/>
            <person name="Wu L."/>
            <person name="Ma J."/>
        </authorList>
    </citation>
    <scope>NUCLEOTIDE SEQUENCE [LARGE SCALE GENOMIC DNA]</scope>
    <source>
        <strain evidence="3">CCUG 60214</strain>
    </source>
</reference>
<protein>
    <recommendedName>
        <fullName evidence="4">Secreted protein</fullName>
    </recommendedName>
</protein>
<proteinExistence type="predicted"/>
<name>A0ABW3R634_9PSEU</name>